<dbReference type="InterPro" id="IPR013901">
    <property type="entry name" value="Anthrone_oxy"/>
</dbReference>
<proteinExistence type="predicted"/>
<organism evidence="1 2">
    <name type="scientific">Marinilactibacillus psychrotolerans</name>
    <dbReference type="NCBI Taxonomy" id="191770"/>
    <lineage>
        <taxon>Bacteria</taxon>
        <taxon>Bacillati</taxon>
        <taxon>Bacillota</taxon>
        <taxon>Bacilli</taxon>
        <taxon>Lactobacillales</taxon>
        <taxon>Carnobacteriaceae</taxon>
        <taxon>Marinilactibacillus</taxon>
    </lineage>
</organism>
<name>A0ABW8UND4_9LACT</name>
<dbReference type="EMBL" id="JBGQQK010000068">
    <property type="protein sequence ID" value="MFL2104019.1"/>
    <property type="molecule type" value="Genomic_DNA"/>
</dbReference>
<dbReference type="Proteomes" id="UP001625374">
    <property type="component" value="Unassembled WGS sequence"/>
</dbReference>
<accession>A0ABW8UND4</accession>
<gene>
    <name evidence="1" type="ORF">ACEN37_12325</name>
</gene>
<evidence type="ECO:0000313" key="2">
    <source>
        <dbReference type="Proteomes" id="UP001625374"/>
    </source>
</evidence>
<comment type="caution">
    <text evidence="1">The sequence shown here is derived from an EMBL/GenBank/DDBJ whole genome shotgun (WGS) entry which is preliminary data.</text>
</comment>
<keyword evidence="2" id="KW-1185">Reference proteome</keyword>
<protein>
    <submittedName>
        <fullName evidence="1">Anthrone oxygenase family protein</fullName>
    </submittedName>
</protein>
<dbReference type="Pfam" id="PF08592">
    <property type="entry name" value="Anthrone_oxy"/>
    <property type="match status" value="1"/>
</dbReference>
<sequence length="64" mass="7403">MGCFLVTGTRNVPLNNQLEAVNAEDNGSQDVWERYLKSWTMWNHIRTASSLIAMICFTLEIYIH</sequence>
<reference evidence="1 2" key="1">
    <citation type="submission" date="2024-08" db="EMBL/GenBank/DDBJ databases">
        <authorList>
            <person name="Arias E."/>
        </authorList>
    </citation>
    <scope>NUCLEOTIDE SEQUENCE [LARGE SCALE GENOMIC DNA]</scope>
    <source>
        <strain evidence="1 2">FAM 24106</strain>
    </source>
</reference>
<dbReference type="RefSeq" id="WP_407142343.1">
    <property type="nucleotide sequence ID" value="NZ_JBGQQI010000070.1"/>
</dbReference>
<evidence type="ECO:0000313" key="1">
    <source>
        <dbReference type="EMBL" id="MFL2104019.1"/>
    </source>
</evidence>